<organism evidence="1 2">
    <name type="scientific">Diphasiastrum complanatum</name>
    <name type="common">Issler's clubmoss</name>
    <name type="synonym">Lycopodium complanatum</name>
    <dbReference type="NCBI Taxonomy" id="34168"/>
    <lineage>
        <taxon>Eukaryota</taxon>
        <taxon>Viridiplantae</taxon>
        <taxon>Streptophyta</taxon>
        <taxon>Embryophyta</taxon>
        <taxon>Tracheophyta</taxon>
        <taxon>Lycopodiopsida</taxon>
        <taxon>Lycopodiales</taxon>
        <taxon>Lycopodiaceae</taxon>
        <taxon>Lycopodioideae</taxon>
        <taxon>Diphasiastrum</taxon>
    </lineage>
</organism>
<reference evidence="2" key="1">
    <citation type="journal article" date="2024" name="Proc. Natl. Acad. Sci. U.S.A.">
        <title>Extraordinary preservation of gene collinearity over three hundred million years revealed in homosporous lycophytes.</title>
        <authorList>
            <person name="Li C."/>
            <person name="Wickell D."/>
            <person name="Kuo L.Y."/>
            <person name="Chen X."/>
            <person name="Nie B."/>
            <person name="Liao X."/>
            <person name="Peng D."/>
            <person name="Ji J."/>
            <person name="Jenkins J."/>
            <person name="Williams M."/>
            <person name="Shu S."/>
            <person name="Plott C."/>
            <person name="Barry K."/>
            <person name="Rajasekar S."/>
            <person name="Grimwood J."/>
            <person name="Han X."/>
            <person name="Sun S."/>
            <person name="Hou Z."/>
            <person name="He W."/>
            <person name="Dai G."/>
            <person name="Sun C."/>
            <person name="Schmutz J."/>
            <person name="Leebens-Mack J.H."/>
            <person name="Li F.W."/>
            <person name="Wang L."/>
        </authorList>
    </citation>
    <scope>NUCLEOTIDE SEQUENCE [LARGE SCALE GENOMIC DNA]</scope>
    <source>
        <strain evidence="2">cv. PW_Plant_1</strain>
    </source>
</reference>
<keyword evidence="2" id="KW-1185">Reference proteome</keyword>
<proteinExistence type="predicted"/>
<gene>
    <name evidence="1" type="ORF">O6H91_05G024200</name>
</gene>
<evidence type="ECO:0000313" key="1">
    <source>
        <dbReference type="EMBL" id="KAJ7555154.1"/>
    </source>
</evidence>
<dbReference type="EMBL" id="CM055096">
    <property type="protein sequence ID" value="KAJ7555154.1"/>
    <property type="molecule type" value="Genomic_DNA"/>
</dbReference>
<accession>A0ACC2DLS5</accession>
<comment type="caution">
    <text evidence="1">The sequence shown here is derived from an EMBL/GenBank/DDBJ whole genome shotgun (WGS) entry which is preliminary data.</text>
</comment>
<protein>
    <submittedName>
        <fullName evidence="1">Uncharacterized protein</fullName>
    </submittedName>
</protein>
<evidence type="ECO:0000313" key="2">
    <source>
        <dbReference type="Proteomes" id="UP001162992"/>
    </source>
</evidence>
<name>A0ACC2DLS5_DIPCM</name>
<dbReference type="Proteomes" id="UP001162992">
    <property type="component" value="Chromosome 5"/>
</dbReference>
<sequence length="509" mass="55594">MEICNGVSVDSAFGSKLPSLAAALMLLWLCFTAPLIHAISKNQYAEALSKSILFFEGMRSGKLPADQRVTWRRDSALSDGSTSHVDLSGGYYDAGDNVKFGFPMAFTTTMLSWSVVESDHKLDEAGELKNAKNAVRWGSEYLLKAAATPNQLWVQVGDPNSDHNCWERPEEMDTPRPAYQVNAKNPGSDVAAETAAALAAASMVFQTAEPAYSRKLLSVAKKVFTFADRYRGAYSDVLKSAVSPFYSSYSGYKDELLWGAVWLYKASRDENYLRYIMNNGPDLGGTISTYLLSWDNKYCGAQVLLSKVFFSGKHKSLQAYKNRADDCVCSLLPGVPSSQATITPGGLLYHDSGSNLQYVTNAAFVLLTYSDYLASASQTVISCGGTLLTPDRLATFARRQVDYILGDNPKHYSYMVGFGYSYPQQVHHRASSLPSLQQHPARIQCGEGYSWFSSSKSNPNPLVGAVVGGPDRSDNYNDVRSNYQQAEPTTYINAALVGALAQLHASTAS</sequence>